<dbReference type="GO" id="GO:0016757">
    <property type="term" value="F:glycosyltransferase activity"/>
    <property type="evidence" value="ECO:0007669"/>
    <property type="project" value="InterPro"/>
</dbReference>
<dbReference type="CDD" id="cd03801">
    <property type="entry name" value="GT4_PimA-like"/>
    <property type="match status" value="1"/>
</dbReference>
<dbReference type="AlphaFoldDB" id="A0A2S8G2Y6"/>
<dbReference type="Pfam" id="PF00534">
    <property type="entry name" value="Glycos_transf_1"/>
    <property type="match status" value="1"/>
</dbReference>
<proteinExistence type="predicted"/>
<evidence type="ECO:0000313" key="3">
    <source>
        <dbReference type="Proteomes" id="UP000240009"/>
    </source>
</evidence>
<evidence type="ECO:0000313" key="2">
    <source>
        <dbReference type="EMBL" id="PQO38822.1"/>
    </source>
</evidence>
<dbReference type="Gene3D" id="3.40.50.2000">
    <property type="entry name" value="Glycogen Phosphorylase B"/>
    <property type="match status" value="2"/>
</dbReference>
<comment type="caution">
    <text evidence="2">The sequence shown here is derived from an EMBL/GenBank/DDBJ whole genome shotgun (WGS) entry which is preliminary data.</text>
</comment>
<feature type="domain" description="Glycosyl transferase family 1" evidence="1">
    <location>
        <begin position="208"/>
        <end position="363"/>
    </location>
</feature>
<dbReference type="PANTHER" id="PTHR12526">
    <property type="entry name" value="GLYCOSYLTRANSFERASE"/>
    <property type="match status" value="1"/>
</dbReference>
<dbReference type="Proteomes" id="UP000240009">
    <property type="component" value="Unassembled WGS sequence"/>
</dbReference>
<sequence length="437" mass="48757">MKLSIFTPGLIQSAVGRSVRLVVRTLVDSGHEVTVIRSESESLLTRSPHNFASPVITWQDVRNVTQTLQTSDYTFYHLGNNYHFHEGCLKWMPSFPGIVCLHDFCLTDLAIEACRLEPAKMRDVVSHWYSDEIAADFFKPRKSDSFMEQLRKTAPMTEWLCSQALGILTHSSWGIDRVMSSCPGPVMETPLAYDAMEVPRTDEPHDSTFRIVTLGHINRNKRVHEVIQAIGASQSLRQKAEYWLVGPIEADMRTEVSSLAQKLGVRLVIKGQVNDAEFGNAIQSADVISCLRWPSLEASSASLIEAMLMKKAVIVIDDAHYSDIPDKCVLKISHEREVDELTKAIEELAAQPDARLELGIQAQRYAQSQFSPAAYMNAMIQIATAVASSHPRLAAIDTMTNIAKSWGAHPNLLHAEELIAPLRLFENAPTRQPSLPE</sequence>
<dbReference type="EMBL" id="PUIA01000016">
    <property type="protein sequence ID" value="PQO38822.1"/>
    <property type="molecule type" value="Genomic_DNA"/>
</dbReference>
<accession>A0A2S8G2Y6</accession>
<gene>
    <name evidence="2" type="ORF">C5Y96_02840</name>
</gene>
<dbReference type="SUPFAM" id="SSF53756">
    <property type="entry name" value="UDP-Glycosyltransferase/glycogen phosphorylase"/>
    <property type="match status" value="1"/>
</dbReference>
<protein>
    <recommendedName>
        <fullName evidence="1">Glycosyl transferase family 1 domain-containing protein</fullName>
    </recommendedName>
</protein>
<organism evidence="2 3">
    <name type="scientific">Blastopirellula marina</name>
    <dbReference type="NCBI Taxonomy" id="124"/>
    <lineage>
        <taxon>Bacteria</taxon>
        <taxon>Pseudomonadati</taxon>
        <taxon>Planctomycetota</taxon>
        <taxon>Planctomycetia</taxon>
        <taxon>Pirellulales</taxon>
        <taxon>Pirellulaceae</taxon>
        <taxon>Blastopirellula</taxon>
    </lineage>
</organism>
<dbReference type="PANTHER" id="PTHR12526:SF636">
    <property type="entry name" value="BLL3647 PROTEIN"/>
    <property type="match status" value="1"/>
</dbReference>
<reference evidence="2 3" key="1">
    <citation type="submission" date="2018-02" db="EMBL/GenBank/DDBJ databases">
        <title>Comparative genomes isolates from brazilian mangrove.</title>
        <authorList>
            <person name="Araujo J.E."/>
            <person name="Taketani R.G."/>
            <person name="Silva M.C.P."/>
            <person name="Loureco M.V."/>
            <person name="Andreote F.D."/>
        </authorList>
    </citation>
    <scope>NUCLEOTIDE SEQUENCE [LARGE SCALE GENOMIC DNA]</scope>
    <source>
        <strain evidence="2 3">HEX-2 MGV</strain>
    </source>
</reference>
<dbReference type="InterPro" id="IPR001296">
    <property type="entry name" value="Glyco_trans_1"/>
</dbReference>
<name>A0A2S8G2Y6_9BACT</name>
<evidence type="ECO:0000259" key="1">
    <source>
        <dbReference type="Pfam" id="PF00534"/>
    </source>
</evidence>